<protein>
    <recommendedName>
        <fullName evidence="3">histidine kinase</fullName>
        <ecNumber evidence="3">2.7.13.3</ecNumber>
    </recommendedName>
</protein>
<dbReference type="Pfam" id="PF02518">
    <property type="entry name" value="HATPase_c"/>
    <property type="match status" value="1"/>
</dbReference>
<comment type="subcellular location">
    <subcellularLocation>
        <location evidence="2">Cell membrane</location>
        <topology evidence="2">Multi-pass membrane protein</topology>
    </subcellularLocation>
</comment>
<keyword evidence="8 10" id="KW-1133">Transmembrane helix</keyword>
<proteinExistence type="predicted"/>
<keyword evidence="14" id="KW-0418">Kinase</keyword>
<dbReference type="InterPro" id="IPR035965">
    <property type="entry name" value="PAS-like_dom_sf"/>
</dbReference>
<evidence type="ECO:0000256" key="4">
    <source>
        <dbReference type="ARBA" id="ARBA00022448"/>
    </source>
</evidence>
<feature type="domain" description="Major facilitator superfamily (MFS) profile" evidence="13">
    <location>
        <begin position="28"/>
        <end position="434"/>
    </location>
</feature>
<dbReference type="PROSITE" id="PS50113">
    <property type="entry name" value="PAC"/>
    <property type="match status" value="1"/>
</dbReference>
<feature type="domain" description="Histidine kinase" evidence="11">
    <location>
        <begin position="621"/>
        <end position="837"/>
    </location>
</feature>
<dbReference type="EC" id="2.7.13.3" evidence="3"/>
<evidence type="ECO:0000256" key="2">
    <source>
        <dbReference type="ARBA" id="ARBA00004651"/>
    </source>
</evidence>
<dbReference type="InterPro" id="IPR036259">
    <property type="entry name" value="MFS_trans_sf"/>
</dbReference>
<comment type="catalytic activity">
    <reaction evidence="1">
        <text>ATP + protein L-histidine = ADP + protein N-phospho-L-histidine.</text>
        <dbReference type="EC" id="2.7.13.3"/>
    </reaction>
</comment>
<feature type="transmembrane region" description="Helical" evidence="10">
    <location>
        <begin position="291"/>
        <end position="312"/>
    </location>
</feature>
<evidence type="ECO:0000259" key="13">
    <source>
        <dbReference type="PROSITE" id="PS50850"/>
    </source>
</evidence>
<dbReference type="Gene3D" id="3.30.565.10">
    <property type="entry name" value="Histidine kinase-like ATPase, C-terminal domain"/>
    <property type="match status" value="1"/>
</dbReference>
<dbReference type="InterPro" id="IPR005467">
    <property type="entry name" value="His_kinase_dom"/>
</dbReference>
<dbReference type="CDD" id="cd00082">
    <property type="entry name" value="HisKA"/>
    <property type="match status" value="1"/>
</dbReference>
<dbReference type="PROSITE" id="PS50850">
    <property type="entry name" value="MFS"/>
    <property type="match status" value="1"/>
</dbReference>
<geneLocation type="plasmid" evidence="15">
    <name>pretnxc12e</name>
</geneLocation>
<evidence type="ECO:0000256" key="9">
    <source>
        <dbReference type="ARBA" id="ARBA00023136"/>
    </source>
</evidence>
<feature type="transmembrane region" description="Helical" evidence="10">
    <location>
        <begin position="411"/>
        <end position="433"/>
    </location>
</feature>
<evidence type="ECO:0000313" key="15">
    <source>
        <dbReference type="Proteomes" id="UP000194159"/>
    </source>
</evidence>
<dbReference type="InterPro" id="IPR003661">
    <property type="entry name" value="HisK_dim/P_dom"/>
</dbReference>
<dbReference type="GO" id="GO:0005886">
    <property type="term" value="C:plasma membrane"/>
    <property type="evidence" value="ECO:0007669"/>
    <property type="project" value="UniProtKB-SubCell"/>
</dbReference>
<feature type="transmembrane region" description="Helical" evidence="10">
    <location>
        <begin position="69"/>
        <end position="90"/>
    </location>
</feature>
<dbReference type="InterPro" id="IPR036097">
    <property type="entry name" value="HisK_dim/P_sf"/>
</dbReference>
<sequence>MAEVSQTETFFSRSGGRALKPNAITARILVSSLIGTSVEFYDFYIYATAASLIFGPLFFPASVPSLELIGAYASFGIAFMARPIGGAVFGHFGDRVGRKATLIASLLLMGISTAAIGLLPSYAAAGWLAPALLCMLRFGQGLALGGEWTGAVLLALENAPPGWRARFAMFAPLGAPIGFLMANGLFLLLTIFLTPAEFLGWGWRVPFLVSVPIVGFGLWLRFNLVETPEFTEAISETKPARVPLLEVVRDHSSELLIGAFGVVACYSLYYVVTAFALGYGTTTLGYTRIEFLEIQLIAILFMAGSIIVASWLADKLSHESVLIWGCVGTIASGILISPMVSSGSLSTIFVYLAFSLCAMGFVNGPLGAWLPSLFPARVRYSGTSLSFNVGGIIGGAFSPVIAQTLASNSGLLAVGFYLAMTGGISLVAFNASARARAVSALTRSERRYRAIFEQNHVSLCEIDLSGLRERLDEIVAEHGGTVREFFESHPGSADECADLIRFSDVNDATVKLFACRSAGELLGPVRRFLPQNADTLLPLILAMEDGVERYEKELHLLTADGRPVTVLFIAAITPDREALDRVACAMIDVTQREQAKEALLAAQVQLARASRVATVGAVSATIAHEVNQPIGAAVMFAQACIRWLKSEPPDMQAAHKAAEKVVQHSMRASQIIQRTREQIKGNQPRPELVDLRELVAEVVGLLEREVMASATRVKSVFADFDHVILANRVELQQVIANLVTNGLHSMTEIPVHKRELLLVTDKAGDDAIRLTVRDKGTGIQADNLAKLFDPFFTTKSDGMGVGLSICKTIVEAHGGSLGANNHADGGAVFEVNLPRATASDRSSSSFLIE</sequence>
<dbReference type="InterPro" id="IPR011701">
    <property type="entry name" value="MFS"/>
</dbReference>
<keyword evidence="5" id="KW-1003">Cell membrane</keyword>
<feature type="domain" description="PAC" evidence="12">
    <location>
        <begin position="550"/>
        <end position="601"/>
    </location>
</feature>
<dbReference type="SUPFAM" id="SSF55785">
    <property type="entry name" value="PYP-like sensor domain (PAS domain)"/>
    <property type="match status" value="1"/>
</dbReference>
<keyword evidence="14" id="KW-0808">Transferase</keyword>
<name>A0AAN1BNK8_RHIET</name>
<dbReference type="GO" id="GO:0022857">
    <property type="term" value="F:transmembrane transporter activity"/>
    <property type="evidence" value="ECO:0007669"/>
    <property type="project" value="InterPro"/>
</dbReference>
<feature type="transmembrane region" description="Helical" evidence="10">
    <location>
        <begin position="102"/>
        <end position="123"/>
    </location>
</feature>
<feature type="transmembrane region" description="Helical" evidence="10">
    <location>
        <begin position="255"/>
        <end position="279"/>
    </location>
</feature>
<dbReference type="SUPFAM" id="SSF55874">
    <property type="entry name" value="ATPase domain of HSP90 chaperone/DNA topoisomerase II/histidine kinase"/>
    <property type="match status" value="1"/>
</dbReference>
<dbReference type="CDD" id="cd17369">
    <property type="entry name" value="MFS_ShiA_like"/>
    <property type="match status" value="1"/>
</dbReference>
<dbReference type="SUPFAM" id="SSF47384">
    <property type="entry name" value="Homodimeric domain of signal transducing histidine kinase"/>
    <property type="match status" value="1"/>
</dbReference>
<keyword evidence="6" id="KW-0597">Phosphoprotein</keyword>
<dbReference type="Pfam" id="PF07690">
    <property type="entry name" value="MFS_1"/>
    <property type="match status" value="1"/>
</dbReference>
<dbReference type="PANTHER" id="PTHR43045:SF2">
    <property type="entry name" value="INNER MEMBRANE METABOLITE TRANSPORT PROTEIN YHJE"/>
    <property type="match status" value="1"/>
</dbReference>
<dbReference type="InterPro" id="IPR003594">
    <property type="entry name" value="HATPase_dom"/>
</dbReference>
<feature type="transmembrane region" description="Helical" evidence="10">
    <location>
        <begin position="201"/>
        <end position="220"/>
    </location>
</feature>
<gene>
    <name evidence="14" type="ORF">NXC12_PE00754</name>
</gene>
<evidence type="ECO:0000256" key="5">
    <source>
        <dbReference type="ARBA" id="ARBA00022475"/>
    </source>
</evidence>
<dbReference type="SMART" id="SM00388">
    <property type="entry name" value="HisKA"/>
    <property type="match status" value="1"/>
</dbReference>
<dbReference type="Gene3D" id="1.20.1250.20">
    <property type="entry name" value="MFS general substrate transporter like domains"/>
    <property type="match status" value="2"/>
</dbReference>
<dbReference type="SUPFAM" id="SSF103473">
    <property type="entry name" value="MFS general substrate transporter"/>
    <property type="match status" value="1"/>
</dbReference>
<accession>A0AAN1BNK8</accession>
<evidence type="ECO:0000256" key="6">
    <source>
        <dbReference type="ARBA" id="ARBA00022553"/>
    </source>
</evidence>
<dbReference type="RefSeq" id="WP_020919294.1">
    <property type="nucleotide sequence ID" value="NZ_CP020911.1"/>
</dbReference>
<dbReference type="PROSITE" id="PS50109">
    <property type="entry name" value="HIS_KIN"/>
    <property type="match status" value="1"/>
</dbReference>
<keyword evidence="14" id="KW-0614">Plasmid</keyword>
<feature type="transmembrane region" description="Helical" evidence="10">
    <location>
        <begin position="385"/>
        <end position="405"/>
    </location>
</feature>
<dbReference type="GO" id="GO:0000155">
    <property type="term" value="F:phosphorelay sensor kinase activity"/>
    <property type="evidence" value="ECO:0007669"/>
    <property type="project" value="InterPro"/>
</dbReference>
<organism evidence="14 15">
    <name type="scientific">Rhizobium etli</name>
    <dbReference type="NCBI Taxonomy" id="29449"/>
    <lineage>
        <taxon>Bacteria</taxon>
        <taxon>Pseudomonadati</taxon>
        <taxon>Pseudomonadota</taxon>
        <taxon>Alphaproteobacteria</taxon>
        <taxon>Hyphomicrobiales</taxon>
        <taxon>Rhizobiaceae</taxon>
        <taxon>Rhizobium/Agrobacterium group</taxon>
        <taxon>Rhizobium</taxon>
    </lineage>
</organism>
<dbReference type="PRINTS" id="PR00344">
    <property type="entry name" value="BCTRLSENSOR"/>
</dbReference>
<feature type="transmembrane region" description="Helical" evidence="10">
    <location>
        <begin position="168"/>
        <end position="195"/>
    </location>
</feature>
<reference evidence="14 15" key="1">
    <citation type="submission" date="2017-04" db="EMBL/GenBank/DDBJ databases">
        <title>Complete genome sequences of Rhizobium genomic linages associated to common bean (phaseolus vulgaris).</title>
        <authorList>
            <person name="Santamaria R.I."/>
            <person name="Bustos P."/>
            <person name="Perez-Carrascal O."/>
            <person name="Martinez-Flores I."/>
            <person name="Juarez S."/>
            <person name="Lozano L."/>
            <person name="Miranda F."/>
            <person name="Vinuesa P."/>
            <person name="Martinez-Romero E."/>
            <person name="Cevallos M.A."/>
            <person name="Romero D."/>
            <person name="Davila G."/>
            <person name="Gonzalez V."/>
        </authorList>
    </citation>
    <scope>NUCLEOTIDE SEQUENCE [LARGE SCALE GENOMIC DNA]</scope>
    <source>
        <strain evidence="14 15">NXC12</strain>
        <plasmid evidence="15">pretnxc12e</plasmid>
    </source>
</reference>
<dbReference type="InterPro" id="IPR000700">
    <property type="entry name" value="PAS-assoc_C"/>
</dbReference>
<keyword evidence="7 10" id="KW-0812">Transmembrane</keyword>
<dbReference type="InterPro" id="IPR020846">
    <property type="entry name" value="MFS_dom"/>
</dbReference>
<evidence type="ECO:0000259" key="12">
    <source>
        <dbReference type="PROSITE" id="PS50113"/>
    </source>
</evidence>
<dbReference type="AlphaFoldDB" id="A0AAN1BNK8"/>
<evidence type="ECO:0000259" key="11">
    <source>
        <dbReference type="PROSITE" id="PS50109"/>
    </source>
</evidence>
<feature type="transmembrane region" description="Helical" evidence="10">
    <location>
        <begin position="43"/>
        <end position="63"/>
    </location>
</feature>
<keyword evidence="4" id="KW-0813">Transport</keyword>
<dbReference type="Proteomes" id="UP000194159">
    <property type="component" value="Plasmid pRetNXC12e"/>
</dbReference>
<evidence type="ECO:0000313" key="14">
    <source>
        <dbReference type="EMBL" id="ARQ14347.1"/>
    </source>
</evidence>
<feature type="transmembrane region" description="Helical" evidence="10">
    <location>
        <begin position="348"/>
        <end position="373"/>
    </location>
</feature>
<evidence type="ECO:0000256" key="3">
    <source>
        <dbReference type="ARBA" id="ARBA00012438"/>
    </source>
</evidence>
<feature type="transmembrane region" description="Helical" evidence="10">
    <location>
        <begin position="321"/>
        <end position="342"/>
    </location>
</feature>
<evidence type="ECO:0000256" key="8">
    <source>
        <dbReference type="ARBA" id="ARBA00022989"/>
    </source>
</evidence>
<evidence type="ECO:0000256" key="10">
    <source>
        <dbReference type="SAM" id="Phobius"/>
    </source>
</evidence>
<dbReference type="SMART" id="SM00387">
    <property type="entry name" value="HATPase_c"/>
    <property type="match status" value="1"/>
</dbReference>
<evidence type="ECO:0000256" key="1">
    <source>
        <dbReference type="ARBA" id="ARBA00000085"/>
    </source>
</evidence>
<keyword evidence="9 10" id="KW-0472">Membrane</keyword>
<dbReference type="Gene3D" id="1.10.287.130">
    <property type="match status" value="1"/>
</dbReference>
<dbReference type="PANTHER" id="PTHR43045">
    <property type="entry name" value="SHIKIMATE TRANSPORTER"/>
    <property type="match status" value="1"/>
</dbReference>
<dbReference type="InterPro" id="IPR036890">
    <property type="entry name" value="HATPase_C_sf"/>
</dbReference>
<evidence type="ECO:0000256" key="7">
    <source>
        <dbReference type="ARBA" id="ARBA00022692"/>
    </source>
</evidence>
<dbReference type="Gene3D" id="3.30.450.20">
    <property type="entry name" value="PAS domain"/>
    <property type="match status" value="1"/>
</dbReference>
<dbReference type="InterPro" id="IPR004358">
    <property type="entry name" value="Sig_transdc_His_kin-like_C"/>
</dbReference>
<dbReference type="EMBL" id="CP020911">
    <property type="protein sequence ID" value="ARQ14347.1"/>
    <property type="molecule type" value="Genomic_DNA"/>
</dbReference>